<dbReference type="GO" id="GO:0003964">
    <property type="term" value="F:RNA-directed DNA polymerase activity"/>
    <property type="evidence" value="ECO:0007669"/>
    <property type="project" value="UniProtKB-KW"/>
</dbReference>
<name>A0AAF0U2C7_SOLVR</name>
<keyword evidence="4" id="KW-0255">Endonuclease</keyword>
<evidence type="ECO:0000313" key="8">
    <source>
        <dbReference type="EMBL" id="WMV38017.1"/>
    </source>
</evidence>
<keyword evidence="5" id="KW-0378">Hydrolase</keyword>
<dbReference type="InterPro" id="IPR043128">
    <property type="entry name" value="Rev_trsase/Diguanyl_cyclase"/>
</dbReference>
<keyword evidence="3" id="KW-0540">Nuclease</keyword>
<evidence type="ECO:0000256" key="6">
    <source>
        <dbReference type="ARBA" id="ARBA00022918"/>
    </source>
</evidence>
<dbReference type="Gene3D" id="3.30.70.270">
    <property type="match status" value="1"/>
</dbReference>
<dbReference type="PANTHER" id="PTHR34072:SF52">
    <property type="entry name" value="RIBONUCLEASE H"/>
    <property type="match status" value="1"/>
</dbReference>
<gene>
    <name evidence="8" type="ORF">MTR67_031402</name>
</gene>
<evidence type="ECO:0000313" key="9">
    <source>
        <dbReference type="Proteomes" id="UP001234989"/>
    </source>
</evidence>
<dbReference type="Pfam" id="PF17917">
    <property type="entry name" value="RT_RNaseH"/>
    <property type="match status" value="1"/>
</dbReference>
<sequence>MRFVEVFSSIAATLTKLIQKKVKFQWLDDCDKSFLKLKTRFTTTSVMTLQDGSNSYVIYCDASRVSLGCVLMRQGKIIAYASRQLKVHEKNYTTHDLKLATVVFALKIWIHYLYGVHVDVFIDHKSLQYVFTQKELNLCQRIWIESSKTMT</sequence>
<evidence type="ECO:0000256" key="3">
    <source>
        <dbReference type="ARBA" id="ARBA00022722"/>
    </source>
</evidence>
<feature type="domain" description="Reverse transcriptase RNase H-like" evidence="7">
    <location>
        <begin position="53"/>
        <end position="141"/>
    </location>
</feature>
<dbReference type="Proteomes" id="UP001234989">
    <property type="component" value="Chromosome 7"/>
</dbReference>
<dbReference type="PANTHER" id="PTHR34072">
    <property type="entry name" value="ENZYMATIC POLYPROTEIN-RELATED"/>
    <property type="match status" value="1"/>
</dbReference>
<dbReference type="SUPFAM" id="SSF56672">
    <property type="entry name" value="DNA/RNA polymerases"/>
    <property type="match status" value="1"/>
</dbReference>
<dbReference type="AlphaFoldDB" id="A0AAF0U2C7"/>
<dbReference type="GO" id="GO:0004519">
    <property type="term" value="F:endonuclease activity"/>
    <property type="evidence" value="ECO:0007669"/>
    <property type="project" value="UniProtKB-KW"/>
</dbReference>
<proteinExistence type="predicted"/>
<keyword evidence="1" id="KW-0808">Transferase</keyword>
<organism evidence="8 9">
    <name type="scientific">Solanum verrucosum</name>
    <dbReference type="NCBI Taxonomy" id="315347"/>
    <lineage>
        <taxon>Eukaryota</taxon>
        <taxon>Viridiplantae</taxon>
        <taxon>Streptophyta</taxon>
        <taxon>Embryophyta</taxon>
        <taxon>Tracheophyta</taxon>
        <taxon>Spermatophyta</taxon>
        <taxon>Magnoliopsida</taxon>
        <taxon>eudicotyledons</taxon>
        <taxon>Gunneridae</taxon>
        <taxon>Pentapetalae</taxon>
        <taxon>asterids</taxon>
        <taxon>lamiids</taxon>
        <taxon>Solanales</taxon>
        <taxon>Solanaceae</taxon>
        <taxon>Solanoideae</taxon>
        <taxon>Solaneae</taxon>
        <taxon>Solanum</taxon>
    </lineage>
</organism>
<evidence type="ECO:0000256" key="5">
    <source>
        <dbReference type="ARBA" id="ARBA00022801"/>
    </source>
</evidence>
<keyword evidence="2" id="KW-0548">Nucleotidyltransferase</keyword>
<dbReference type="InterPro" id="IPR041373">
    <property type="entry name" value="RT_RNaseH"/>
</dbReference>
<dbReference type="CDD" id="cd09274">
    <property type="entry name" value="RNase_HI_RT_Ty3"/>
    <property type="match status" value="1"/>
</dbReference>
<dbReference type="EMBL" id="CP133618">
    <property type="protein sequence ID" value="WMV38017.1"/>
    <property type="molecule type" value="Genomic_DNA"/>
</dbReference>
<reference evidence="8" key="1">
    <citation type="submission" date="2023-08" db="EMBL/GenBank/DDBJ databases">
        <title>A de novo genome assembly of Solanum verrucosum Schlechtendal, a Mexican diploid species geographically isolated from the other diploid A-genome species in potato relatives.</title>
        <authorList>
            <person name="Hosaka K."/>
        </authorList>
    </citation>
    <scope>NUCLEOTIDE SEQUENCE</scope>
    <source>
        <tissue evidence="8">Young leaves</tissue>
    </source>
</reference>
<keyword evidence="6" id="KW-0695">RNA-directed DNA polymerase</keyword>
<keyword evidence="9" id="KW-1185">Reference proteome</keyword>
<evidence type="ECO:0000259" key="7">
    <source>
        <dbReference type="Pfam" id="PF17917"/>
    </source>
</evidence>
<dbReference type="GO" id="GO:0016787">
    <property type="term" value="F:hydrolase activity"/>
    <property type="evidence" value="ECO:0007669"/>
    <property type="project" value="UniProtKB-KW"/>
</dbReference>
<accession>A0AAF0U2C7</accession>
<protein>
    <recommendedName>
        <fullName evidence="7">Reverse transcriptase RNase H-like domain-containing protein</fullName>
    </recommendedName>
</protein>
<dbReference type="InterPro" id="IPR043502">
    <property type="entry name" value="DNA/RNA_pol_sf"/>
</dbReference>
<evidence type="ECO:0000256" key="1">
    <source>
        <dbReference type="ARBA" id="ARBA00022679"/>
    </source>
</evidence>
<evidence type="ECO:0000256" key="4">
    <source>
        <dbReference type="ARBA" id="ARBA00022759"/>
    </source>
</evidence>
<evidence type="ECO:0000256" key="2">
    <source>
        <dbReference type="ARBA" id="ARBA00022695"/>
    </source>
</evidence>